<reference evidence="2 3" key="1">
    <citation type="submission" date="2020-07" db="EMBL/GenBank/DDBJ databases">
        <title>Sequencing the genomes of 1000 actinobacteria strains.</title>
        <authorList>
            <person name="Klenk H.-P."/>
        </authorList>
    </citation>
    <scope>NUCLEOTIDE SEQUENCE [LARGE SCALE GENOMIC DNA]</scope>
    <source>
        <strain evidence="2 3">DSM 22083</strain>
    </source>
</reference>
<feature type="region of interest" description="Disordered" evidence="1">
    <location>
        <begin position="1"/>
        <end position="30"/>
    </location>
</feature>
<feature type="region of interest" description="Disordered" evidence="1">
    <location>
        <begin position="174"/>
        <end position="198"/>
    </location>
</feature>
<feature type="compositionally biased region" description="Basic and acidic residues" evidence="1">
    <location>
        <begin position="179"/>
        <end position="198"/>
    </location>
</feature>
<dbReference type="AlphaFoldDB" id="A0A7Y9LDT6"/>
<dbReference type="Proteomes" id="UP000569914">
    <property type="component" value="Unassembled WGS sequence"/>
</dbReference>
<dbReference type="EMBL" id="JACCBU010000001">
    <property type="protein sequence ID" value="NYE74252.1"/>
    <property type="molecule type" value="Genomic_DNA"/>
</dbReference>
<evidence type="ECO:0000256" key="1">
    <source>
        <dbReference type="SAM" id="MobiDB-lite"/>
    </source>
</evidence>
<comment type="caution">
    <text evidence="2">The sequence shown here is derived from an EMBL/GenBank/DDBJ whole genome shotgun (WGS) entry which is preliminary data.</text>
</comment>
<gene>
    <name evidence="2" type="ORF">BKA15_005581</name>
</gene>
<protein>
    <submittedName>
        <fullName evidence="2">Uncharacterized protein</fullName>
    </submittedName>
</protein>
<keyword evidence="3" id="KW-1185">Reference proteome</keyword>
<evidence type="ECO:0000313" key="2">
    <source>
        <dbReference type="EMBL" id="NYE74252.1"/>
    </source>
</evidence>
<accession>A0A7Y9LDT6</accession>
<dbReference type="RefSeq" id="WP_179756422.1">
    <property type="nucleotide sequence ID" value="NZ_JACCBU010000001.1"/>
</dbReference>
<feature type="compositionally biased region" description="Basic and acidic residues" evidence="1">
    <location>
        <begin position="1"/>
        <end position="16"/>
    </location>
</feature>
<sequence>MTNYRERIGERDREGRYPGAPAWNGDLETLSPAGLEEHDRGLQGYIANVTVRSEGWNDRRPWRVSTPAERRAAGLDRYVARLVEVRTERARREREIGFNEYLRLQASPAGHKPWPKPEQRQDVAPAPQYVWPSRADDIFKPRRFRGRWAVFDTYYRRHIRRDLSEAEARQLAAEYSTNARHELQESNDREQQQQEHRR</sequence>
<name>A0A7Y9LDT6_9ACTN</name>
<evidence type="ECO:0000313" key="3">
    <source>
        <dbReference type="Proteomes" id="UP000569914"/>
    </source>
</evidence>
<organism evidence="2 3">
    <name type="scientific">Microlunatus parietis</name>
    <dbReference type="NCBI Taxonomy" id="682979"/>
    <lineage>
        <taxon>Bacteria</taxon>
        <taxon>Bacillati</taxon>
        <taxon>Actinomycetota</taxon>
        <taxon>Actinomycetes</taxon>
        <taxon>Propionibacteriales</taxon>
        <taxon>Propionibacteriaceae</taxon>
        <taxon>Microlunatus</taxon>
    </lineage>
</organism>
<proteinExistence type="predicted"/>